<dbReference type="AlphaFoldDB" id="A0AA39LMN6"/>
<keyword evidence="3" id="KW-1185">Reference proteome</keyword>
<proteinExistence type="predicted"/>
<gene>
    <name evidence="2" type="ORF">QR680_016442</name>
</gene>
<dbReference type="EMBL" id="JAUCMV010000004">
    <property type="protein sequence ID" value="KAK0402634.1"/>
    <property type="molecule type" value="Genomic_DNA"/>
</dbReference>
<feature type="transmembrane region" description="Helical" evidence="1">
    <location>
        <begin position="12"/>
        <end position="31"/>
    </location>
</feature>
<evidence type="ECO:0000313" key="2">
    <source>
        <dbReference type="EMBL" id="KAK0402634.1"/>
    </source>
</evidence>
<keyword evidence="1" id="KW-0812">Transmembrane</keyword>
<feature type="transmembrane region" description="Helical" evidence="1">
    <location>
        <begin position="129"/>
        <end position="153"/>
    </location>
</feature>
<keyword evidence="1" id="KW-0472">Membrane</keyword>
<name>A0AA39LMN6_9BILA</name>
<sequence length="184" mass="21023">MLAAFQFSAGVLHVLFSIFLPPLYLRLLYIFLTRPQYRKMECYRIMTIIGFVQLLAAPGTLFGGLSHLLADDLWNVTVTSVKLFSMGKVGTLKNFHKEKSILKYAGIRFLCDMFLVITFNYIKIPPLDWMGFAISSLYMVNHLLLPTSLYLALNRSIRQEFFLFRSNEVKVVSVTTSSTMNTIG</sequence>
<comment type="caution">
    <text evidence="2">The sequence shown here is derived from an EMBL/GenBank/DDBJ whole genome shotgun (WGS) entry which is preliminary data.</text>
</comment>
<feature type="transmembrane region" description="Helical" evidence="1">
    <location>
        <begin position="43"/>
        <end position="61"/>
    </location>
</feature>
<evidence type="ECO:0000313" key="3">
    <source>
        <dbReference type="Proteomes" id="UP001175271"/>
    </source>
</evidence>
<reference evidence="2" key="1">
    <citation type="submission" date="2023-06" db="EMBL/GenBank/DDBJ databases">
        <title>Genomic analysis of the entomopathogenic nematode Steinernema hermaphroditum.</title>
        <authorList>
            <person name="Schwarz E.M."/>
            <person name="Heppert J.K."/>
            <person name="Baniya A."/>
            <person name="Schwartz H.T."/>
            <person name="Tan C.-H."/>
            <person name="Antoshechkin I."/>
            <person name="Sternberg P.W."/>
            <person name="Goodrich-Blair H."/>
            <person name="Dillman A.R."/>
        </authorList>
    </citation>
    <scope>NUCLEOTIDE SEQUENCE</scope>
    <source>
        <strain evidence="2">PS9179</strain>
        <tissue evidence="2">Whole animal</tissue>
    </source>
</reference>
<dbReference type="Proteomes" id="UP001175271">
    <property type="component" value="Unassembled WGS sequence"/>
</dbReference>
<accession>A0AA39LMN6</accession>
<protein>
    <submittedName>
        <fullName evidence="2">Uncharacterized protein</fullName>
    </submittedName>
</protein>
<keyword evidence="1" id="KW-1133">Transmembrane helix</keyword>
<organism evidence="2 3">
    <name type="scientific">Steinernema hermaphroditum</name>
    <dbReference type="NCBI Taxonomy" id="289476"/>
    <lineage>
        <taxon>Eukaryota</taxon>
        <taxon>Metazoa</taxon>
        <taxon>Ecdysozoa</taxon>
        <taxon>Nematoda</taxon>
        <taxon>Chromadorea</taxon>
        <taxon>Rhabditida</taxon>
        <taxon>Tylenchina</taxon>
        <taxon>Panagrolaimomorpha</taxon>
        <taxon>Strongyloidoidea</taxon>
        <taxon>Steinernematidae</taxon>
        <taxon>Steinernema</taxon>
    </lineage>
</organism>
<evidence type="ECO:0000256" key="1">
    <source>
        <dbReference type="SAM" id="Phobius"/>
    </source>
</evidence>